<feature type="compositionally biased region" description="Polar residues" evidence="1">
    <location>
        <begin position="26"/>
        <end position="47"/>
    </location>
</feature>
<name>A0A1H1TU46_9MICO</name>
<protein>
    <submittedName>
        <fullName evidence="2">Uncharacterized protein</fullName>
    </submittedName>
</protein>
<proteinExistence type="predicted"/>
<reference evidence="2 3" key="1">
    <citation type="submission" date="2016-10" db="EMBL/GenBank/DDBJ databases">
        <authorList>
            <person name="de Groot N.N."/>
        </authorList>
    </citation>
    <scope>NUCLEOTIDE SEQUENCE [LARGE SCALE GENOMIC DNA]</scope>
    <source>
        <strain evidence="2 3">DSM 15019</strain>
    </source>
</reference>
<evidence type="ECO:0000313" key="2">
    <source>
        <dbReference type="EMBL" id="SDS63684.1"/>
    </source>
</evidence>
<gene>
    <name evidence="2" type="ORF">SAMN04489809_2307</name>
</gene>
<evidence type="ECO:0000313" key="3">
    <source>
        <dbReference type="Proteomes" id="UP000182126"/>
    </source>
</evidence>
<organism evidence="2 3">
    <name type="scientific">Microbacterium paraoxydans</name>
    <dbReference type="NCBI Taxonomy" id="199592"/>
    <lineage>
        <taxon>Bacteria</taxon>
        <taxon>Bacillati</taxon>
        <taxon>Actinomycetota</taxon>
        <taxon>Actinomycetes</taxon>
        <taxon>Micrococcales</taxon>
        <taxon>Microbacteriaceae</taxon>
        <taxon>Microbacterium</taxon>
    </lineage>
</organism>
<evidence type="ECO:0000256" key="1">
    <source>
        <dbReference type="SAM" id="MobiDB-lite"/>
    </source>
</evidence>
<dbReference type="AlphaFoldDB" id="A0A1H1TU46"/>
<dbReference type="GeneID" id="43327335"/>
<dbReference type="RefSeq" id="WP_157547053.1">
    <property type="nucleotide sequence ID" value="NZ_CBDRLF010000004.1"/>
</dbReference>
<dbReference type="Proteomes" id="UP000182126">
    <property type="component" value="Chromosome I"/>
</dbReference>
<feature type="compositionally biased region" description="Basic and acidic residues" evidence="1">
    <location>
        <begin position="1"/>
        <end position="11"/>
    </location>
</feature>
<sequence>MSSEFRGKIERSSFGTQNAKAARRTVSANKAQSLVSRSMTGKTQSKQLRGREGK</sequence>
<dbReference type="EMBL" id="LT629770">
    <property type="protein sequence ID" value="SDS63684.1"/>
    <property type="molecule type" value="Genomic_DNA"/>
</dbReference>
<accession>A0A1H1TU46</accession>
<feature type="region of interest" description="Disordered" evidence="1">
    <location>
        <begin position="1"/>
        <end position="54"/>
    </location>
</feature>